<feature type="compositionally biased region" description="Acidic residues" evidence="3">
    <location>
        <begin position="199"/>
        <end position="211"/>
    </location>
</feature>
<protein>
    <submittedName>
        <fullName evidence="6">Mechanosensitive ion channel protein 10</fullName>
    </submittedName>
</protein>
<feature type="transmembrane region" description="Helical" evidence="4">
    <location>
        <begin position="656"/>
        <end position="675"/>
    </location>
</feature>
<feature type="compositionally biased region" description="Low complexity" evidence="3">
    <location>
        <begin position="1"/>
        <end position="12"/>
    </location>
</feature>
<evidence type="ECO:0000256" key="2">
    <source>
        <dbReference type="ARBA" id="ARBA00008017"/>
    </source>
</evidence>
<dbReference type="AlphaFoldDB" id="A0A087SKS4"/>
<dbReference type="GO" id="GO:0006820">
    <property type="term" value="P:monoatomic anion transport"/>
    <property type="evidence" value="ECO:0007669"/>
    <property type="project" value="TreeGrafter"/>
</dbReference>
<sequence>MGSSPPHSRPPSAADSVGDERASLIPRRHLMSYVSEPPSSLFAMAKLAEEEKALEQEALLKAMHVPEGPLPHLGPRATSLHPGGEAPVPPGPHLRSNLVWFQAREASHFQERVLEHPVAGDLAVAEAAETAALRGVPRPGSRSPGAPQHKPPPKLPAMMPENGAPGHAAGRSAGGVKADPGPLSPRGRGEKSGGPNGAGDDEEVDPLENDLDWTTGKRPAQKFYKRRWFWLYVIPLSISASLVILGACYVHFASSTLLGDVQLWRLLFFLAGLPIIWYFGDFVTWAAVWGVEKSLFTWKNALYFAYAVRRPLSNVLRAALGLAWWAGMMTIGAGAQPSNLNTAYTIILRVWACITLMMTANLLKTLIAKLLSSKFVRESHLAKMQQSIKKEHLLHLLLQPRQSYIDAAKEYEVEGPDTWDGEAEADKARDPGGRRTQSAFSLSPGAWSGKKGGLARRVTKSAHGGARGGVAAPVTRASQLLDEEDGDGAATPHRLSRRSAQRTSTAQARAAVTSAQDVKPKNVAGSSTSGVRPQQAMRLARMEKYIRRNALQVTFRDELNQAERREVVNSDQEAKKLAFYLFWNVKADYGRSHIVDADLAAFVPARDVRLAAELLDADGDGVITSQDVCAAILQVFRERQNLAASLTDTKSVVGKLETMVGVVLHIVMAFLYLVIFRVDVMNFYLTFSSMILAFSFIFNQSLRMIYENAVFLFVIHPYDIGDTLLLDKQACRVDAINLTYTTMTDPSNAQLWYPNEKLRAAPFINLSASGNRCETLAVAVDVDTPLGVAEDLRAAAAAVTRLQPKEVDGEPGVALAASPDPLKYVLEVSWTLSHNGVDAARGARLRNAVHAALFARLAELGVRSSAPPPRAPGNDAYGALRAAPQRRGSPGGALERPV</sequence>
<feature type="transmembrane region" description="Helical" evidence="4">
    <location>
        <begin position="264"/>
        <end position="291"/>
    </location>
</feature>
<dbReference type="PANTHER" id="PTHR31618">
    <property type="entry name" value="MECHANOSENSITIVE ION CHANNEL PROTEIN 5"/>
    <property type="match status" value="1"/>
</dbReference>
<keyword evidence="7" id="KW-1185">Reference proteome</keyword>
<dbReference type="GO" id="GO:0008381">
    <property type="term" value="F:mechanosensitive monoatomic ion channel activity"/>
    <property type="evidence" value="ECO:0007669"/>
    <property type="project" value="TreeGrafter"/>
</dbReference>
<dbReference type="PROSITE" id="PS50222">
    <property type="entry name" value="EF_HAND_2"/>
    <property type="match status" value="1"/>
</dbReference>
<feature type="transmembrane region" description="Helical" evidence="4">
    <location>
        <begin position="681"/>
        <end position="698"/>
    </location>
</feature>
<dbReference type="STRING" id="3075.A0A087SKS4"/>
<dbReference type="PANTHER" id="PTHR31618:SF1">
    <property type="entry name" value="EF-HAND DOMAIN-CONTAINING PROTEIN"/>
    <property type="match status" value="1"/>
</dbReference>
<feature type="region of interest" description="Disordered" evidence="3">
    <location>
        <begin position="134"/>
        <end position="213"/>
    </location>
</feature>
<dbReference type="EMBL" id="KL662127">
    <property type="protein sequence ID" value="KFM26328.1"/>
    <property type="molecule type" value="Genomic_DNA"/>
</dbReference>
<keyword evidence="4" id="KW-0472">Membrane</keyword>
<gene>
    <name evidence="6" type="ORF">F751_4821</name>
</gene>
<feature type="transmembrane region" description="Helical" evidence="4">
    <location>
        <begin position="228"/>
        <end position="252"/>
    </location>
</feature>
<accession>A0A087SKS4</accession>
<evidence type="ECO:0000256" key="1">
    <source>
        <dbReference type="ARBA" id="ARBA00004141"/>
    </source>
</evidence>
<organism evidence="6 7">
    <name type="scientific">Auxenochlorella protothecoides</name>
    <name type="common">Green microalga</name>
    <name type="synonym">Chlorella protothecoides</name>
    <dbReference type="NCBI Taxonomy" id="3075"/>
    <lineage>
        <taxon>Eukaryota</taxon>
        <taxon>Viridiplantae</taxon>
        <taxon>Chlorophyta</taxon>
        <taxon>core chlorophytes</taxon>
        <taxon>Trebouxiophyceae</taxon>
        <taxon>Chlorellales</taxon>
        <taxon>Chlorellaceae</taxon>
        <taxon>Auxenochlorella</taxon>
    </lineage>
</organism>
<feature type="region of interest" description="Disordered" evidence="3">
    <location>
        <begin position="415"/>
        <end position="456"/>
    </location>
</feature>
<feature type="region of interest" description="Disordered" evidence="3">
    <location>
        <begin position="1"/>
        <end position="22"/>
    </location>
</feature>
<evidence type="ECO:0000256" key="3">
    <source>
        <dbReference type="SAM" id="MobiDB-lite"/>
    </source>
</evidence>
<dbReference type="Pfam" id="PF00924">
    <property type="entry name" value="MS_channel_2nd"/>
    <property type="match status" value="1"/>
</dbReference>
<dbReference type="InterPro" id="IPR002048">
    <property type="entry name" value="EF_hand_dom"/>
</dbReference>
<dbReference type="InterPro" id="IPR010920">
    <property type="entry name" value="LSM_dom_sf"/>
</dbReference>
<keyword evidence="4" id="KW-0812">Transmembrane</keyword>
<dbReference type="SUPFAM" id="SSF50182">
    <property type="entry name" value="Sm-like ribonucleoproteins"/>
    <property type="match status" value="1"/>
</dbReference>
<name>A0A087SKS4_AUXPR</name>
<feature type="domain" description="EF-hand" evidence="5">
    <location>
        <begin position="603"/>
        <end position="638"/>
    </location>
</feature>
<dbReference type="GO" id="GO:0005509">
    <property type="term" value="F:calcium ion binding"/>
    <property type="evidence" value="ECO:0007669"/>
    <property type="project" value="InterPro"/>
</dbReference>
<reference evidence="6 7" key="1">
    <citation type="journal article" date="2014" name="BMC Genomics">
        <title>Oil accumulation mechanisms of the oleaginous microalga Chlorella protothecoides revealed through its genome, transcriptomes, and proteomes.</title>
        <authorList>
            <person name="Gao C."/>
            <person name="Wang Y."/>
            <person name="Shen Y."/>
            <person name="Yan D."/>
            <person name="He X."/>
            <person name="Dai J."/>
            <person name="Wu Q."/>
        </authorList>
    </citation>
    <scope>NUCLEOTIDE SEQUENCE [LARGE SCALE GENOMIC DNA]</scope>
    <source>
        <strain evidence="6 7">0710</strain>
    </source>
</reference>
<keyword evidence="4" id="KW-1133">Transmembrane helix</keyword>
<comment type="similarity">
    <text evidence="2">Belongs to the MscS (TC 1.A.23) family.</text>
</comment>
<dbReference type="InterPro" id="IPR016688">
    <property type="entry name" value="MscS-like_plants/fungi"/>
</dbReference>
<dbReference type="GeneID" id="23616212"/>
<dbReference type="InterPro" id="IPR018247">
    <property type="entry name" value="EF_Hand_1_Ca_BS"/>
</dbReference>
<dbReference type="RefSeq" id="XP_011399224.1">
    <property type="nucleotide sequence ID" value="XM_011400922.1"/>
</dbReference>
<dbReference type="OrthoDB" id="544685at2759"/>
<evidence type="ECO:0000259" key="5">
    <source>
        <dbReference type="PROSITE" id="PS50222"/>
    </source>
</evidence>
<comment type="subcellular location">
    <subcellularLocation>
        <location evidence="1">Membrane</location>
        <topology evidence="1">Multi-pass membrane protein</topology>
    </subcellularLocation>
</comment>
<feature type="transmembrane region" description="Helical" evidence="4">
    <location>
        <begin position="346"/>
        <end position="367"/>
    </location>
</feature>
<dbReference type="PROSITE" id="PS00018">
    <property type="entry name" value="EF_HAND_1"/>
    <property type="match status" value="1"/>
</dbReference>
<dbReference type="GO" id="GO:0005886">
    <property type="term" value="C:plasma membrane"/>
    <property type="evidence" value="ECO:0007669"/>
    <property type="project" value="TreeGrafter"/>
</dbReference>
<feature type="compositionally biased region" description="Low complexity" evidence="3">
    <location>
        <begin position="501"/>
        <end position="516"/>
    </location>
</feature>
<proteinExistence type="inferred from homology"/>
<dbReference type="Proteomes" id="UP000028924">
    <property type="component" value="Unassembled WGS sequence"/>
</dbReference>
<feature type="transmembrane region" description="Helical" evidence="4">
    <location>
        <begin position="312"/>
        <end position="334"/>
    </location>
</feature>
<feature type="region of interest" description="Disordered" evidence="3">
    <location>
        <begin position="864"/>
        <end position="898"/>
    </location>
</feature>
<feature type="compositionally biased region" description="Basic and acidic residues" evidence="3">
    <location>
        <begin position="424"/>
        <end position="433"/>
    </location>
</feature>
<dbReference type="eggNOG" id="KOG4629">
    <property type="taxonomic scope" value="Eukaryota"/>
</dbReference>
<dbReference type="InterPro" id="IPR006685">
    <property type="entry name" value="MscS_channel_2nd"/>
</dbReference>
<evidence type="ECO:0000256" key="4">
    <source>
        <dbReference type="SAM" id="Phobius"/>
    </source>
</evidence>
<evidence type="ECO:0000313" key="6">
    <source>
        <dbReference type="EMBL" id="KFM26328.1"/>
    </source>
</evidence>
<evidence type="ECO:0000313" key="7">
    <source>
        <dbReference type="Proteomes" id="UP000028924"/>
    </source>
</evidence>
<dbReference type="KEGG" id="apro:F751_4821"/>
<feature type="region of interest" description="Disordered" evidence="3">
    <location>
        <begin position="482"/>
        <end position="534"/>
    </location>
</feature>